<sequence>FFFFFFLFSETESPSIAQAGVQWCDLSSLQPPPSSFKRFSYLSLLRSWDYRCLPPCPANFWFLFVVVVVLLFLRQSLTLVTQAGVQWCSLGSLQPPLPGFKRFSCLSLPSNWDYRHPPPCPANFCIFRRDGLSPCWPGWSRTHDLSTLNFLWNCHFSKVGTPFH</sequence>
<evidence type="ECO:0000256" key="1">
    <source>
        <dbReference type="SAM" id="SignalP"/>
    </source>
</evidence>
<dbReference type="PANTHER" id="PTHR46254">
    <property type="entry name" value="PROTEIN GVQW1-RELATED"/>
    <property type="match status" value="1"/>
</dbReference>
<feature type="chain" id="PRO_5031151955" evidence="1">
    <location>
        <begin position="18"/>
        <end position="164"/>
    </location>
</feature>
<evidence type="ECO:0000313" key="2">
    <source>
        <dbReference type="Ensembl" id="ENSMFAP00000060219.1"/>
    </source>
</evidence>
<protein>
    <submittedName>
        <fullName evidence="2">Uncharacterized protein</fullName>
    </submittedName>
</protein>
<keyword evidence="1" id="KW-0732">Signal</keyword>
<dbReference type="Ensembl" id="ENSMFAT00000077498.1">
    <property type="protein sequence ID" value="ENSMFAP00000060219.1"/>
    <property type="gene ID" value="ENSMFAG00000051100.1"/>
</dbReference>
<feature type="signal peptide" evidence="1">
    <location>
        <begin position="1"/>
        <end position="17"/>
    </location>
</feature>
<dbReference type="GeneTree" id="ENSGT00940000161627"/>
<keyword evidence="3" id="KW-1185">Reference proteome</keyword>
<evidence type="ECO:0000313" key="3">
    <source>
        <dbReference type="Proteomes" id="UP000233100"/>
    </source>
</evidence>
<organism evidence="2 3">
    <name type="scientific">Macaca fascicularis</name>
    <name type="common">Crab-eating macaque</name>
    <name type="synonym">Cynomolgus monkey</name>
    <dbReference type="NCBI Taxonomy" id="9541"/>
    <lineage>
        <taxon>Eukaryota</taxon>
        <taxon>Metazoa</taxon>
        <taxon>Chordata</taxon>
        <taxon>Craniata</taxon>
        <taxon>Vertebrata</taxon>
        <taxon>Euteleostomi</taxon>
        <taxon>Mammalia</taxon>
        <taxon>Eutheria</taxon>
        <taxon>Euarchontoglires</taxon>
        <taxon>Primates</taxon>
        <taxon>Haplorrhini</taxon>
        <taxon>Catarrhini</taxon>
        <taxon>Cercopithecidae</taxon>
        <taxon>Cercopithecinae</taxon>
        <taxon>Macaca</taxon>
    </lineage>
</organism>
<accession>A0A7N9D9T0</accession>
<name>A0A7N9D9T0_MACFA</name>
<reference evidence="2 3" key="1">
    <citation type="submission" date="2013-03" db="EMBL/GenBank/DDBJ databases">
        <authorList>
            <person name="Warren W."/>
            <person name="Wilson R.K."/>
        </authorList>
    </citation>
    <scope>NUCLEOTIDE SEQUENCE</scope>
</reference>
<dbReference type="PANTHER" id="PTHR46254:SF6">
    <property type="entry name" value="HIGH MOBILITY GROUP AT-HOOK 2"/>
    <property type="match status" value="1"/>
</dbReference>
<reference evidence="2" key="3">
    <citation type="submission" date="2025-09" db="UniProtKB">
        <authorList>
            <consortium name="Ensembl"/>
        </authorList>
    </citation>
    <scope>IDENTIFICATION</scope>
</reference>
<proteinExistence type="predicted"/>
<dbReference type="Proteomes" id="UP000233100">
    <property type="component" value="Chromosome 11"/>
</dbReference>
<reference evidence="2" key="2">
    <citation type="submission" date="2025-08" db="UniProtKB">
        <authorList>
            <consortium name="Ensembl"/>
        </authorList>
    </citation>
    <scope>IDENTIFICATION</scope>
</reference>
<dbReference type="AlphaFoldDB" id="A0A7N9D9T0"/>